<dbReference type="GO" id="GO:0012506">
    <property type="term" value="C:vesicle membrane"/>
    <property type="evidence" value="ECO:0007669"/>
    <property type="project" value="TreeGrafter"/>
</dbReference>
<keyword evidence="4" id="KW-1185">Reference proteome</keyword>
<dbReference type="Gene3D" id="3.10.20.90">
    <property type="entry name" value="Phosphatidylinositol 3-kinase Catalytic Subunit, Chain A, domain 1"/>
    <property type="match status" value="1"/>
</dbReference>
<dbReference type="PROSITE" id="PS50033">
    <property type="entry name" value="UBX"/>
    <property type="match status" value="1"/>
</dbReference>
<feature type="domain" description="UBX" evidence="2">
    <location>
        <begin position="88"/>
        <end position="171"/>
    </location>
</feature>
<evidence type="ECO:0000259" key="2">
    <source>
        <dbReference type="PROSITE" id="PS50033"/>
    </source>
</evidence>
<dbReference type="GO" id="GO:0006886">
    <property type="term" value="P:intracellular protein transport"/>
    <property type="evidence" value="ECO:0007669"/>
    <property type="project" value="TreeGrafter"/>
</dbReference>
<evidence type="ECO:0000256" key="1">
    <source>
        <dbReference type="SAM" id="MobiDB-lite"/>
    </source>
</evidence>
<proteinExistence type="predicted"/>
<dbReference type="AlphaFoldDB" id="J4H4B1"/>
<dbReference type="OrthoDB" id="440781at2759"/>
<feature type="region of interest" description="Disordered" evidence="1">
    <location>
        <begin position="132"/>
        <end position="151"/>
    </location>
</feature>
<dbReference type="InParanoid" id="J4H4B1"/>
<dbReference type="GO" id="GO:0005737">
    <property type="term" value="C:cytoplasm"/>
    <property type="evidence" value="ECO:0007669"/>
    <property type="project" value="TreeGrafter"/>
</dbReference>
<dbReference type="GO" id="GO:0005634">
    <property type="term" value="C:nucleus"/>
    <property type="evidence" value="ECO:0007669"/>
    <property type="project" value="TreeGrafter"/>
</dbReference>
<gene>
    <name evidence="3" type="ORF">FIBRA_06870</name>
</gene>
<dbReference type="Proteomes" id="UP000006352">
    <property type="component" value="Unassembled WGS sequence"/>
</dbReference>
<sequence length="257" mass="28311">MSTHESLPAAEAVRTSAPAASGELPVLRYYRPPQSTSTRRELPDSYFQPSTADLKAAQASLSARTQALVNAPLRTQAMRDAEEKAKRARWPTTTIRVKFSDRSQLEKVFPSTDKIRSVYAFVRNSLREDLRARRDEEDQTPPKREFKVSDPEVRDLSLTELQLSPSSVLLLNFLDDALNHTDVPAPLDESILARAEDLPTPPNFDPDITSSSSSSLSSAPSSNIPSAASNPAPSTEKKVPKWLKLGPSACFVRSRGH</sequence>
<protein>
    <recommendedName>
        <fullName evidence="2">UBX domain-containing protein</fullName>
    </recommendedName>
</protein>
<name>J4H4B1_9APHY</name>
<dbReference type="HOGENOM" id="CLU_072390_0_0_1"/>
<dbReference type="EMBL" id="HE797163">
    <property type="protein sequence ID" value="CCM04684.1"/>
    <property type="molecule type" value="Genomic_DNA"/>
</dbReference>
<dbReference type="STRING" id="599839.J4H4B1"/>
<dbReference type="PANTHER" id="PTHR46467:SF1">
    <property type="entry name" value="TETHER CONTAINING UBX DOMAIN FOR GLUT4"/>
    <property type="match status" value="1"/>
</dbReference>
<dbReference type="InterPro" id="IPR029071">
    <property type="entry name" value="Ubiquitin-like_domsf"/>
</dbReference>
<reference evidence="3 4" key="1">
    <citation type="journal article" date="2012" name="Appl. Environ. Microbiol.">
        <title>Short-read sequencing for genomic analysis of the brown rot fungus Fibroporia radiculosa.</title>
        <authorList>
            <person name="Tang J.D."/>
            <person name="Perkins A.D."/>
            <person name="Sonstegard T.S."/>
            <person name="Schroeder S.G."/>
            <person name="Burgess S.C."/>
            <person name="Diehl S.V."/>
        </authorList>
    </citation>
    <scope>NUCLEOTIDE SEQUENCE [LARGE SCALE GENOMIC DNA]</scope>
    <source>
        <strain evidence="3 4">TFFH 294</strain>
    </source>
</reference>
<dbReference type="Pfam" id="PF00789">
    <property type="entry name" value="UBX"/>
    <property type="match status" value="1"/>
</dbReference>
<evidence type="ECO:0000313" key="4">
    <source>
        <dbReference type="Proteomes" id="UP000006352"/>
    </source>
</evidence>
<dbReference type="RefSeq" id="XP_012183967.1">
    <property type="nucleotide sequence ID" value="XM_012328577.1"/>
</dbReference>
<dbReference type="PANTHER" id="PTHR46467">
    <property type="entry name" value="TETHER CONTAINING UBX DOMAIN FOR GLUT4"/>
    <property type="match status" value="1"/>
</dbReference>
<dbReference type="InterPro" id="IPR001012">
    <property type="entry name" value="UBX_dom"/>
</dbReference>
<dbReference type="GeneID" id="24099595"/>
<organism evidence="3 4">
    <name type="scientific">Fibroporia radiculosa</name>
    <dbReference type="NCBI Taxonomy" id="599839"/>
    <lineage>
        <taxon>Eukaryota</taxon>
        <taxon>Fungi</taxon>
        <taxon>Dikarya</taxon>
        <taxon>Basidiomycota</taxon>
        <taxon>Agaricomycotina</taxon>
        <taxon>Agaricomycetes</taxon>
        <taxon>Polyporales</taxon>
        <taxon>Fibroporiaceae</taxon>
        <taxon>Fibroporia</taxon>
    </lineage>
</organism>
<feature type="compositionally biased region" description="Low complexity" evidence="1">
    <location>
        <begin position="210"/>
        <end position="234"/>
    </location>
</feature>
<accession>J4H4B1</accession>
<feature type="region of interest" description="Disordered" evidence="1">
    <location>
        <begin position="23"/>
        <end position="45"/>
    </location>
</feature>
<feature type="region of interest" description="Disordered" evidence="1">
    <location>
        <begin position="196"/>
        <end position="240"/>
    </location>
</feature>
<dbReference type="SMART" id="SM00166">
    <property type="entry name" value="UBX"/>
    <property type="match status" value="1"/>
</dbReference>
<dbReference type="SUPFAM" id="SSF54236">
    <property type="entry name" value="Ubiquitin-like"/>
    <property type="match status" value="1"/>
</dbReference>
<evidence type="ECO:0000313" key="3">
    <source>
        <dbReference type="EMBL" id="CCM04684.1"/>
    </source>
</evidence>